<dbReference type="PROSITE" id="PS51846">
    <property type="entry name" value="CNNM"/>
    <property type="match status" value="1"/>
</dbReference>
<organism evidence="10">
    <name type="scientific">marine sediment metagenome</name>
    <dbReference type="NCBI Taxonomy" id="412755"/>
    <lineage>
        <taxon>unclassified sequences</taxon>
        <taxon>metagenomes</taxon>
        <taxon>ecological metagenomes</taxon>
    </lineage>
</organism>
<accession>X0V4I5</accession>
<name>X0V4I5_9ZZZZ</name>
<dbReference type="PANTHER" id="PTHR43099:SF5">
    <property type="entry name" value="HLYC_CORC FAMILY TRANSPORTER"/>
    <property type="match status" value="1"/>
</dbReference>
<feature type="domain" description="CNNM transmembrane" evidence="9">
    <location>
        <begin position="1"/>
        <end position="181"/>
    </location>
</feature>
<dbReference type="CDD" id="cd04590">
    <property type="entry name" value="CBS_pair_CorC_HlyC_assoc"/>
    <property type="match status" value="1"/>
</dbReference>
<evidence type="ECO:0000256" key="1">
    <source>
        <dbReference type="ARBA" id="ARBA00004651"/>
    </source>
</evidence>
<dbReference type="SUPFAM" id="SSF54631">
    <property type="entry name" value="CBS-domain pair"/>
    <property type="match status" value="1"/>
</dbReference>
<keyword evidence="6 7" id="KW-0472">Membrane</keyword>
<evidence type="ECO:0000313" key="10">
    <source>
        <dbReference type="EMBL" id="GAG13079.1"/>
    </source>
</evidence>
<evidence type="ECO:0008006" key="11">
    <source>
        <dbReference type="Google" id="ProtNLM"/>
    </source>
</evidence>
<evidence type="ECO:0000259" key="8">
    <source>
        <dbReference type="PROSITE" id="PS51371"/>
    </source>
</evidence>
<keyword evidence="5 7" id="KW-1133">Transmembrane helix</keyword>
<evidence type="ECO:0000256" key="6">
    <source>
        <dbReference type="ARBA" id="ARBA00023136"/>
    </source>
</evidence>
<keyword evidence="3 7" id="KW-0812">Transmembrane</keyword>
<dbReference type="Pfam" id="PF01595">
    <property type="entry name" value="CNNM"/>
    <property type="match status" value="1"/>
</dbReference>
<reference evidence="10" key="1">
    <citation type="journal article" date="2014" name="Front. Microbiol.">
        <title>High frequency of phylogenetically diverse reductive dehalogenase-homologous genes in deep subseafloor sedimentary metagenomes.</title>
        <authorList>
            <person name="Kawai M."/>
            <person name="Futagami T."/>
            <person name="Toyoda A."/>
            <person name="Takaki Y."/>
            <person name="Nishi S."/>
            <person name="Hori S."/>
            <person name="Arai W."/>
            <person name="Tsubouchi T."/>
            <person name="Morono Y."/>
            <person name="Uchiyama I."/>
            <person name="Ito T."/>
            <person name="Fujiyama A."/>
            <person name="Inagaki F."/>
            <person name="Takami H."/>
        </authorList>
    </citation>
    <scope>NUCLEOTIDE SEQUENCE</scope>
    <source>
        <strain evidence="10">Expedition CK06-06</strain>
    </source>
</reference>
<proteinExistence type="predicted"/>
<keyword evidence="4" id="KW-0677">Repeat</keyword>
<dbReference type="PROSITE" id="PS51371">
    <property type="entry name" value="CBS"/>
    <property type="match status" value="1"/>
</dbReference>
<sequence>FAAAEMALVTTRRTRLKVIEKAGDQRAAKVLAVQDNPGDFLAMVQIGITLVGTTAAAVGGAEIVRILSPFIASIQPLAPYAQEIALVIVVVVITYFTLVFGELVPKRLAIRNAENMALSFSGPLGLLSRLAHLPIHALSFSADAVLKLIGSSTEKHPSTSAEEIELLIQQGTAEGVIQPVEKRLISGVFDYTDRRVQDVMTPRTSIVALDVETLPSEALRMAKRFGYSRFPVYRGDLDQVVGYVHIKDIIWAQADSDLKSHTREVHFIPS</sequence>
<dbReference type="InterPro" id="IPR046342">
    <property type="entry name" value="CBS_dom_sf"/>
</dbReference>
<dbReference type="AlphaFoldDB" id="X0V4I5"/>
<dbReference type="EMBL" id="BARS01022314">
    <property type="protein sequence ID" value="GAG13079.1"/>
    <property type="molecule type" value="Genomic_DNA"/>
</dbReference>
<evidence type="ECO:0000256" key="2">
    <source>
        <dbReference type="ARBA" id="ARBA00022475"/>
    </source>
</evidence>
<keyword evidence="2" id="KW-1003">Cell membrane</keyword>
<dbReference type="InterPro" id="IPR044751">
    <property type="entry name" value="Ion_transp-like_CBS"/>
</dbReference>
<dbReference type="Pfam" id="PF00571">
    <property type="entry name" value="CBS"/>
    <property type="match status" value="1"/>
</dbReference>
<comment type="caution">
    <text evidence="10">The sequence shown here is derived from an EMBL/GenBank/DDBJ whole genome shotgun (WGS) entry which is preliminary data.</text>
</comment>
<feature type="domain" description="CBS" evidence="8">
    <location>
        <begin position="200"/>
        <end position="260"/>
    </location>
</feature>
<evidence type="ECO:0000256" key="7">
    <source>
        <dbReference type="SAM" id="Phobius"/>
    </source>
</evidence>
<feature type="non-terminal residue" evidence="10">
    <location>
        <position position="1"/>
    </location>
</feature>
<feature type="transmembrane region" description="Helical" evidence="7">
    <location>
        <begin position="84"/>
        <end position="104"/>
    </location>
</feature>
<dbReference type="InterPro" id="IPR002550">
    <property type="entry name" value="CNNM"/>
</dbReference>
<dbReference type="InterPro" id="IPR000644">
    <property type="entry name" value="CBS_dom"/>
</dbReference>
<dbReference type="PANTHER" id="PTHR43099">
    <property type="entry name" value="UPF0053 PROTEIN YRKA"/>
    <property type="match status" value="1"/>
</dbReference>
<gene>
    <name evidence="10" type="ORF">S01H1_35693</name>
</gene>
<comment type="subcellular location">
    <subcellularLocation>
        <location evidence="1">Cell membrane</location>
        <topology evidence="1">Multi-pass membrane protein</topology>
    </subcellularLocation>
</comment>
<evidence type="ECO:0000256" key="4">
    <source>
        <dbReference type="ARBA" id="ARBA00022737"/>
    </source>
</evidence>
<evidence type="ECO:0000256" key="5">
    <source>
        <dbReference type="ARBA" id="ARBA00022989"/>
    </source>
</evidence>
<dbReference type="InterPro" id="IPR051676">
    <property type="entry name" value="UPF0053_domain"/>
</dbReference>
<dbReference type="Gene3D" id="3.10.580.10">
    <property type="entry name" value="CBS-domain"/>
    <property type="match status" value="1"/>
</dbReference>
<feature type="non-terminal residue" evidence="10">
    <location>
        <position position="270"/>
    </location>
</feature>
<evidence type="ECO:0000256" key="3">
    <source>
        <dbReference type="ARBA" id="ARBA00022692"/>
    </source>
</evidence>
<dbReference type="GO" id="GO:0005886">
    <property type="term" value="C:plasma membrane"/>
    <property type="evidence" value="ECO:0007669"/>
    <property type="project" value="UniProtKB-SubCell"/>
</dbReference>
<evidence type="ECO:0000259" key="9">
    <source>
        <dbReference type="PROSITE" id="PS51846"/>
    </source>
</evidence>
<protein>
    <recommendedName>
        <fullName evidence="11">CNNM transmembrane domain-containing protein</fullName>
    </recommendedName>
</protein>